<dbReference type="SUPFAM" id="SSF141868">
    <property type="entry name" value="EAL domain-like"/>
    <property type="match status" value="1"/>
</dbReference>
<dbReference type="Proteomes" id="UP000013520">
    <property type="component" value="Chromosome"/>
</dbReference>
<dbReference type="InterPro" id="IPR001633">
    <property type="entry name" value="EAL_dom"/>
</dbReference>
<dbReference type="HOGENOM" id="CLU_000445_70_20_9"/>
<dbReference type="STRING" id="767817.Desgi_3532"/>
<dbReference type="InterPro" id="IPR000014">
    <property type="entry name" value="PAS"/>
</dbReference>
<feature type="transmembrane region" description="Helical" evidence="1">
    <location>
        <begin position="212"/>
        <end position="230"/>
    </location>
</feature>
<dbReference type="SMART" id="SM00267">
    <property type="entry name" value="GGDEF"/>
    <property type="match status" value="1"/>
</dbReference>
<feature type="transmembrane region" description="Helical" evidence="1">
    <location>
        <begin position="28"/>
        <end position="48"/>
    </location>
</feature>
<protein>
    <submittedName>
        <fullName evidence="5">PAS domain S-box</fullName>
    </submittedName>
</protein>
<evidence type="ECO:0000259" key="4">
    <source>
        <dbReference type="PROSITE" id="PS50883"/>
    </source>
</evidence>
<dbReference type="Pfam" id="PF00990">
    <property type="entry name" value="GGDEF"/>
    <property type="match status" value="1"/>
</dbReference>
<dbReference type="NCBIfam" id="TIGR00229">
    <property type="entry name" value="sensory_box"/>
    <property type="match status" value="2"/>
</dbReference>
<dbReference type="InterPro" id="IPR035919">
    <property type="entry name" value="EAL_sf"/>
</dbReference>
<evidence type="ECO:0000259" key="2">
    <source>
        <dbReference type="PROSITE" id="PS50112"/>
    </source>
</evidence>
<dbReference type="EMBL" id="CP003273">
    <property type="protein sequence ID" value="AGL02856.1"/>
    <property type="molecule type" value="Genomic_DNA"/>
</dbReference>
<dbReference type="InterPro" id="IPR000160">
    <property type="entry name" value="GGDEF_dom"/>
</dbReference>
<keyword evidence="1" id="KW-0812">Transmembrane</keyword>
<dbReference type="PANTHER" id="PTHR44757:SF2">
    <property type="entry name" value="BIOFILM ARCHITECTURE MAINTENANCE PROTEIN MBAA"/>
    <property type="match status" value="1"/>
</dbReference>
<evidence type="ECO:0000259" key="3">
    <source>
        <dbReference type="PROSITE" id="PS50113"/>
    </source>
</evidence>
<evidence type="ECO:0000313" key="5">
    <source>
        <dbReference type="EMBL" id="AGL02856.1"/>
    </source>
</evidence>
<dbReference type="SUPFAM" id="SSF55073">
    <property type="entry name" value="Nucleotide cyclase"/>
    <property type="match status" value="1"/>
</dbReference>
<dbReference type="eggNOG" id="COG2200">
    <property type="taxonomic scope" value="Bacteria"/>
</dbReference>
<proteinExistence type="predicted"/>
<dbReference type="Gene3D" id="3.30.70.270">
    <property type="match status" value="1"/>
</dbReference>
<gene>
    <name evidence="5" type="ORF">Desgi_3532</name>
</gene>
<feature type="domain" description="PAC" evidence="3">
    <location>
        <begin position="326"/>
        <end position="378"/>
    </location>
</feature>
<dbReference type="PROSITE" id="PS50113">
    <property type="entry name" value="PAC"/>
    <property type="match status" value="2"/>
</dbReference>
<dbReference type="InterPro" id="IPR052155">
    <property type="entry name" value="Biofilm_reg_signaling"/>
</dbReference>
<dbReference type="PROSITE" id="PS50883">
    <property type="entry name" value="EAL"/>
    <property type="match status" value="1"/>
</dbReference>
<dbReference type="Pfam" id="PF00563">
    <property type="entry name" value="EAL"/>
    <property type="match status" value="1"/>
</dbReference>
<dbReference type="KEGG" id="dgi:Desgi_3532"/>
<dbReference type="InterPro" id="IPR000700">
    <property type="entry name" value="PAS-assoc_C"/>
</dbReference>
<name>R4KTC3_9FIRM</name>
<keyword evidence="6" id="KW-1185">Reference proteome</keyword>
<evidence type="ECO:0000256" key="1">
    <source>
        <dbReference type="SAM" id="Phobius"/>
    </source>
</evidence>
<dbReference type="eggNOG" id="COG2199">
    <property type="taxonomic scope" value="Bacteria"/>
</dbReference>
<accession>R4KTC3</accession>
<dbReference type="CDD" id="cd01948">
    <property type="entry name" value="EAL"/>
    <property type="match status" value="1"/>
</dbReference>
<keyword evidence="1" id="KW-1133">Transmembrane helix</keyword>
<reference evidence="5 6" key="1">
    <citation type="submission" date="2012-01" db="EMBL/GenBank/DDBJ databases">
        <title>Complete sequence of Desulfotomaculum gibsoniae DSM 7213.</title>
        <authorList>
            <consortium name="US DOE Joint Genome Institute"/>
            <person name="Lucas S."/>
            <person name="Han J."/>
            <person name="Lapidus A."/>
            <person name="Cheng J.-F."/>
            <person name="Goodwin L."/>
            <person name="Pitluck S."/>
            <person name="Peters L."/>
            <person name="Ovchinnikova G."/>
            <person name="Teshima H."/>
            <person name="Detter J.C."/>
            <person name="Han C."/>
            <person name="Tapia R."/>
            <person name="Land M."/>
            <person name="Hauser L."/>
            <person name="Kyrpides N."/>
            <person name="Ivanova N."/>
            <person name="Pagani I."/>
            <person name="Parshina S."/>
            <person name="Plugge C."/>
            <person name="Muyzer G."/>
            <person name="Kuever J."/>
            <person name="Ivanova A."/>
            <person name="Nazina T."/>
            <person name="Klenk H.-P."/>
            <person name="Brambilla E."/>
            <person name="Spring S."/>
            <person name="Stams A.F."/>
            <person name="Woyke T."/>
        </authorList>
    </citation>
    <scope>NUCLEOTIDE SEQUENCE [LARGE SCALE GENOMIC DNA]</scope>
    <source>
        <strain evidence="5 6">DSM 7213</strain>
    </source>
</reference>
<dbReference type="Gene3D" id="3.20.20.450">
    <property type="entry name" value="EAL domain"/>
    <property type="match status" value="1"/>
</dbReference>
<dbReference type="CDD" id="cd00130">
    <property type="entry name" value="PAS"/>
    <property type="match status" value="2"/>
</dbReference>
<feature type="domain" description="EAL" evidence="4">
    <location>
        <begin position="682"/>
        <end position="937"/>
    </location>
</feature>
<dbReference type="SMART" id="SM00052">
    <property type="entry name" value="EAL"/>
    <property type="match status" value="1"/>
</dbReference>
<feature type="domain" description="PAS" evidence="2">
    <location>
        <begin position="400"/>
        <end position="454"/>
    </location>
</feature>
<dbReference type="SMART" id="SM00091">
    <property type="entry name" value="PAS"/>
    <property type="match status" value="2"/>
</dbReference>
<dbReference type="InterPro" id="IPR029787">
    <property type="entry name" value="Nucleotide_cyclase"/>
</dbReference>
<dbReference type="SMART" id="SM00086">
    <property type="entry name" value="PAC"/>
    <property type="match status" value="2"/>
</dbReference>
<evidence type="ECO:0000313" key="6">
    <source>
        <dbReference type="Proteomes" id="UP000013520"/>
    </source>
</evidence>
<dbReference type="Pfam" id="PF08447">
    <property type="entry name" value="PAS_3"/>
    <property type="match status" value="2"/>
</dbReference>
<dbReference type="InterPro" id="IPR035965">
    <property type="entry name" value="PAS-like_dom_sf"/>
</dbReference>
<dbReference type="PANTHER" id="PTHR44757">
    <property type="entry name" value="DIGUANYLATE CYCLASE DGCP"/>
    <property type="match status" value="1"/>
</dbReference>
<dbReference type="InterPro" id="IPR001610">
    <property type="entry name" value="PAC"/>
</dbReference>
<dbReference type="SUPFAM" id="SSF55785">
    <property type="entry name" value="PYP-like sensor domain (PAS domain)"/>
    <property type="match status" value="2"/>
</dbReference>
<sequence>MKIPNTDAKKQSEKNPFSAGGLRIKHTLLYAIICIMIFVTLSGLYLHFAWNRYKNTASSEAIMLAQSLEAFMHPEHIAELSGGPEDLKNSEYIMLKSNLMKLVDTTNPIRFAYILDERDGNIVILLDSESLDSTDYSPPGQVYEEANDIYWEPFRSGKTILTDMTTDRWGSWISALVPIKDQRNGNVIAVLGIDYSASEWQSRLWMQMIPDIIIILSILVLLGTLLIIWIQHSTLKDLNKKLTFNEALYHSVFDQAPIGIAIGDNENHVIQPEYGNRNINPMFEKILGWNWQDLKNIKWTEITHSEDLQADLKKFEQFKEGKIQGYSLEKRYLRPDGASVWTKMTIAPLLGGSESKSKHICLIEDISERKKMEESLRESERSKSVLLSHLPGMAYRCNYDREWTMQFVSEGCSQLTGYTPESLLYNKELSFNDLIAPEYHESLWKEWERSLAGRLPFKYEYEITTAKGERKWVLEMGQGIYNEQGEVEALEGIILDITDRKEIEDNLRYNNEHDLWTGLYNRRYLEDLLINDTKIKTTKKRAIVGINMSTVQRLSLTYGFHYSQEIIKKVAEVLNLLCTDKQQLFNTYENRFVFYVKDYTDKNELTMFCENVVGTLESVFAAERIGGGIGIVEIDEDNKDNVELLLKNLLIASEKALYIFDKDFGFCFFDKDMEAQIIREEQIKHELTLIEADENNGGLYLQYQPILDLKSNKVCGFEALARLKSEKLGVVSPLEFIPMAEKTKLIIPIGQKVIRQAFRFLNKLKVSGYSGLTVSINVSAIQLLRNDFNKKLFEMITEMQVNPADIGLEITESMFSDNYQEINRILGELKDSGIHIAIDDFGTGYSSLARERELHVSSLKIDKYFIDKLVSLKDERDVTSDIISMAHKLGHCVIAEGVEHEKQRQYLTNYGCDKIQGYLISKPLNEEAAIDILKNQTIKNNDCHSNDSRY</sequence>
<dbReference type="AlphaFoldDB" id="R4KTC3"/>
<dbReference type="RefSeq" id="WP_006520247.1">
    <property type="nucleotide sequence ID" value="NC_021184.1"/>
</dbReference>
<dbReference type="PROSITE" id="PS50112">
    <property type="entry name" value="PAS"/>
    <property type="match status" value="1"/>
</dbReference>
<dbReference type="eggNOG" id="COG2202">
    <property type="taxonomic scope" value="Bacteria"/>
</dbReference>
<dbReference type="Gene3D" id="3.30.450.20">
    <property type="entry name" value="PAS domain"/>
    <property type="match status" value="3"/>
</dbReference>
<feature type="domain" description="PAC" evidence="3">
    <location>
        <begin position="457"/>
        <end position="509"/>
    </location>
</feature>
<keyword evidence="1" id="KW-0472">Membrane</keyword>
<dbReference type="InterPro" id="IPR043128">
    <property type="entry name" value="Rev_trsase/Diguanyl_cyclase"/>
</dbReference>
<organism evidence="5 6">
    <name type="scientific">Desulfoscipio gibsoniae DSM 7213</name>
    <dbReference type="NCBI Taxonomy" id="767817"/>
    <lineage>
        <taxon>Bacteria</taxon>
        <taxon>Bacillati</taxon>
        <taxon>Bacillota</taxon>
        <taxon>Clostridia</taxon>
        <taxon>Eubacteriales</taxon>
        <taxon>Desulfallaceae</taxon>
        <taxon>Desulfoscipio</taxon>
    </lineage>
</organism>
<dbReference type="InterPro" id="IPR013655">
    <property type="entry name" value="PAS_fold_3"/>
</dbReference>